<dbReference type="AlphaFoldDB" id="R7U6J3"/>
<dbReference type="PANTHER" id="PTHR33332">
    <property type="entry name" value="REVERSE TRANSCRIPTASE DOMAIN-CONTAINING PROTEIN"/>
    <property type="match status" value="1"/>
</dbReference>
<dbReference type="EMBL" id="AMQN01009184">
    <property type="status" value="NOT_ANNOTATED_CDS"/>
    <property type="molecule type" value="Genomic_DNA"/>
</dbReference>
<dbReference type="Proteomes" id="UP000014760">
    <property type="component" value="Unassembled WGS sequence"/>
</dbReference>
<feature type="non-terminal residue" evidence="1">
    <location>
        <position position="1"/>
    </location>
</feature>
<reference evidence="1 3" key="2">
    <citation type="journal article" date="2013" name="Nature">
        <title>Insights into bilaterian evolution from three spiralian genomes.</title>
        <authorList>
            <person name="Simakov O."/>
            <person name="Marletaz F."/>
            <person name="Cho S.J."/>
            <person name="Edsinger-Gonzales E."/>
            <person name="Havlak P."/>
            <person name="Hellsten U."/>
            <person name="Kuo D.H."/>
            <person name="Larsson T."/>
            <person name="Lv J."/>
            <person name="Arendt D."/>
            <person name="Savage R."/>
            <person name="Osoegawa K."/>
            <person name="de Jong P."/>
            <person name="Grimwood J."/>
            <person name="Chapman J.A."/>
            <person name="Shapiro H."/>
            <person name="Aerts A."/>
            <person name="Otillar R.P."/>
            <person name="Terry A.Y."/>
            <person name="Boore J.L."/>
            <person name="Grigoriev I.V."/>
            <person name="Lindberg D.R."/>
            <person name="Seaver E.C."/>
            <person name="Weisblat D.A."/>
            <person name="Putnam N.H."/>
            <person name="Rokhsar D.S."/>
        </authorList>
    </citation>
    <scope>NUCLEOTIDE SEQUENCE</scope>
    <source>
        <strain evidence="1 3">I ESC-2004</strain>
    </source>
</reference>
<dbReference type="OrthoDB" id="6364030at2759"/>
<evidence type="ECO:0000313" key="3">
    <source>
        <dbReference type="Proteomes" id="UP000014760"/>
    </source>
</evidence>
<dbReference type="EnsemblMetazoa" id="CapteT139171">
    <property type="protein sequence ID" value="CapteP139171"/>
    <property type="gene ID" value="CapteG139171"/>
</dbReference>
<keyword evidence="3" id="KW-1185">Reference proteome</keyword>
<evidence type="ECO:0000313" key="2">
    <source>
        <dbReference type="EnsemblMetazoa" id="CapteP139171"/>
    </source>
</evidence>
<gene>
    <name evidence="1" type="ORF">CAPTEDRAFT_139171</name>
</gene>
<proteinExistence type="predicted"/>
<accession>R7U6J3</accession>
<sequence length="100" mass="11377">DLNTLHSWTNSWILHFHPGKCKVMHIEPTETTSKLSIPNSTSILDETNIEKDLGVMIDNKLTFTQHTTDKINKANKTLGIISRSFTNLTPKNLKRLYTAI</sequence>
<reference evidence="3" key="1">
    <citation type="submission" date="2012-12" db="EMBL/GenBank/DDBJ databases">
        <authorList>
            <person name="Hellsten U."/>
            <person name="Grimwood J."/>
            <person name="Chapman J.A."/>
            <person name="Shapiro H."/>
            <person name="Aerts A."/>
            <person name="Otillar R.P."/>
            <person name="Terry A.Y."/>
            <person name="Boore J.L."/>
            <person name="Simakov O."/>
            <person name="Marletaz F."/>
            <person name="Cho S.-J."/>
            <person name="Edsinger-Gonzales E."/>
            <person name="Havlak P."/>
            <person name="Kuo D.-H."/>
            <person name="Larsson T."/>
            <person name="Lv J."/>
            <person name="Arendt D."/>
            <person name="Savage R."/>
            <person name="Osoegawa K."/>
            <person name="de Jong P."/>
            <person name="Lindberg D.R."/>
            <person name="Seaver E.C."/>
            <person name="Weisblat D.A."/>
            <person name="Putnam N.H."/>
            <person name="Grigoriev I.V."/>
            <person name="Rokhsar D.S."/>
        </authorList>
    </citation>
    <scope>NUCLEOTIDE SEQUENCE</scope>
    <source>
        <strain evidence="3">I ESC-2004</strain>
    </source>
</reference>
<evidence type="ECO:0000313" key="1">
    <source>
        <dbReference type="EMBL" id="ELU01614.1"/>
    </source>
</evidence>
<reference evidence="2" key="3">
    <citation type="submission" date="2015-06" db="UniProtKB">
        <authorList>
            <consortium name="EnsemblMetazoa"/>
        </authorList>
    </citation>
    <scope>IDENTIFICATION</scope>
</reference>
<organism evidence="1">
    <name type="scientific">Capitella teleta</name>
    <name type="common">Polychaete worm</name>
    <dbReference type="NCBI Taxonomy" id="283909"/>
    <lineage>
        <taxon>Eukaryota</taxon>
        <taxon>Metazoa</taxon>
        <taxon>Spiralia</taxon>
        <taxon>Lophotrochozoa</taxon>
        <taxon>Annelida</taxon>
        <taxon>Polychaeta</taxon>
        <taxon>Sedentaria</taxon>
        <taxon>Scolecida</taxon>
        <taxon>Capitellidae</taxon>
        <taxon>Capitella</taxon>
    </lineage>
</organism>
<dbReference type="OMA" id="IAWNNSS"/>
<name>R7U6J3_CAPTE</name>
<dbReference type="EMBL" id="KB304887">
    <property type="protein sequence ID" value="ELU01614.1"/>
    <property type="molecule type" value="Genomic_DNA"/>
</dbReference>
<protein>
    <recommendedName>
        <fullName evidence="4">Reverse transcriptase domain-containing protein</fullName>
    </recommendedName>
</protein>
<evidence type="ECO:0008006" key="4">
    <source>
        <dbReference type="Google" id="ProtNLM"/>
    </source>
</evidence>
<dbReference type="HOGENOM" id="CLU_000680_22_4_1"/>